<dbReference type="RefSeq" id="XP_049146602.1">
    <property type="nucleotide sequence ID" value="XM_049289457.1"/>
</dbReference>
<feature type="transmembrane region" description="Helical" evidence="1">
    <location>
        <begin position="20"/>
        <end position="39"/>
    </location>
</feature>
<keyword evidence="1" id="KW-0472">Membrane</keyword>
<keyword evidence="1" id="KW-1133">Transmembrane helix</keyword>
<keyword evidence="3" id="KW-1185">Reference proteome</keyword>
<protein>
    <submittedName>
        <fullName evidence="2">Uncharacterized protein</fullName>
    </submittedName>
</protein>
<proteinExistence type="predicted"/>
<sequence>LTKFTYFIFYKKSSIIKDLVYVFTKVILLNYGLLKEIIFNKNKLFTSKFYKSLIL</sequence>
<dbReference type="Proteomes" id="UP000830671">
    <property type="component" value="Chromosome 5"/>
</dbReference>
<evidence type="ECO:0000313" key="2">
    <source>
        <dbReference type="EMBL" id="UQC84985.1"/>
    </source>
</evidence>
<dbReference type="KEGG" id="clup:CLUP02_10481"/>
<dbReference type="GeneID" id="73344467"/>
<gene>
    <name evidence="2" type="ORF">CLUP02_10481</name>
</gene>
<evidence type="ECO:0000313" key="3">
    <source>
        <dbReference type="Proteomes" id="UP000830671"/>
    </source>
</evidence>
<accession>A0A9Q8SXL5</accession>
<feature type="non-terminal residue" evidence="2">
    <location>
        <position position="1"/>
    </location>
</feature>
<dbReference type="EMBL" id="CP019477">
    <property type="protein sequence ID" value="UQC84985.1"/>
    <property type="molecule type" value="Genomic_DNA"/>
</dbReference>
<dbReference type="AlphaFoldDB" id="A0A9Q8SXL5"/>
<name>A0A9Q8SXL5_9PEZI</name>
<reference evidence="2" key="1">
    <citation type="journal article" date="2021" name="Mol. Plant Microbe Interact.">
        <title>Complete Genome Sequence of the Plant-Pathogenic Fungus Colletotrichum lupini.</title>
        <authorList>
            <person name="Baroncelli R."/>
            <person name="Pensec F."/>
            <person name="Da Lio D."/>
            <person name="Boufleur T."/>
            <person name="Vicente I."/>
            <person name="Sarrocco S."/>
            <person name="Picot A."/>
            <person name="Baraldi E."/>
            <person name="Sukno S."/>
            <person name="Thon M."/>
            <person name="Le Floch G."/>
        </authorList>
    </citation>
    <scope>NUCLEOTIDE SEQUENCE</scope>
    <source>
        <strain evidence="2">IMI 504893</strain>
    </source>
</reference>
<keyword evidence="1" id="KW-0812">Transmembrane</keyword>
<organism evidence="2 3">
    <name type="scientific">Colletotrichum lupini</name>
    <dbReference type="NCBI Taxonomy" id="145971"/>
    <lineage>
        <taxon>Eukaryota</taxon>
        <taxon>Fungi</taxon>
        <taxon>Dikarya</taxon>
        <taxon>Ascomycota</taxon>
        <taxon>Pezizomycotina</taxon>
        <taxon>Sordariomycetes</taxon>
        <taxon>Hypocreomycetidae</taxon>
        <taxon>Glomerellales</taxon>
        <taxon>Glomerellaceae</taxon>
        <taxon>Colletotrichum</taxon>
        <taxon>Colletotrichum acutatum species complex</taxon>
    </lineage>
</organism>
<evidence type="ECO:0000256" key="1">
    <source>
        <dbReference type="SAM" id="Phobius"/>
    </source>
</evidence>